<gene>
    <name evidence="3" type="ORF">CFD26_108049</name>
</gene>
<organism evidence="3 4">
    <name type="scientific">Aspergillus turcosus</name>
    <dbReference type="NCBI Taxonomy" id="1245748"/>
    <lineage>
        <taxon>Eukaryota</taxon>
        <taxon>Fungi</taxon>
        <taxon>Dikarya</taxon>
        <taxon>Ascomycota</taxon>
        <taxon>Pezizomycotina</taxon>
        <taxon>Eurotiomycetes</taxon>
        <taxon>Eurotiomycetidae</taxon>
        <taxon>Eurotiales</taxon>
        <taxon>Aspergillaceae</taxon>
        <taxon>Aspergillus</taxon>
        <taxon>Aspergillus subgen. Fumigati</taxon>
    </lineage>
</organism>
<dbReference type="STRING" id="1245748.A0A229XME8"/>
<dbReference type="PANTHER" id="PTHR11786:SF0">
    <property type="entry name" value="ARYLAMINE N-ACETYLTRANSFERASE 4-RELATED"/>
    <property type="match status" value="1"/>
</dbReference>
<dbReference type="Pfam" id="PF00797">
    <property type="entry name" value="Acetyltransf_2"/>
    <property type="match status" value="1"/>
</dbReference>
<dbReference type="EMBL" id="NIDN02000011">
    <property type="protein sequence ID" value="RLM00802.1"/>
    <property type="molecule type" value="Genomic_DNA"/>
</dbReference>
<proteinExistence type="inferred from homology"/>
<dbReference type="GO" id="GO:0016407">
    <property type="term" value="F:acetyltransferase activity"/>
    <property type="evidence" value="ECO:0007669"/>
    <property type="project" value="InterPro"/>
</dbReference>
<protein>
    <submittedName>
        <fullName evidence="3">Uncharacterized protein</fullName>
    </submittedName>
</protein>
<accession>A0A229XME8</accession>
<dbReference type="SUPFAM" id="SSF54001">
    <property type="entry name" value="Cysteine proteinases"/>
    <property type="match status" value="1"/>
</dbReference>
<keyword evidence="2" id="KW-0808">Transferase</keyword>
<dbReference type="OrthoDB" id="10260017at2759"/>
<keyword evidence="4" id="KW-1185">Reference proteome</keyword>
<dbReference type="Gene3D" id="3.30.2140.20">
    <property type="match status" value="1"/>
</dbReference>
<evidence type="ECO:0000313" key="4">
    <source>
        <dbReference type="Proteomes" id="UP000215289"/>
    </source>
</evidence>
<dbReference type="AlphaFoldDB" id="A0A229XME8"/>
<dbReference type="PRINTS" id="PR01543">
    <property type="entry name" value="ANATRNSFRASE"/>
</dbReference>
<dbReference type="InterPro" id="IPR038765">
    <property type="entry name" value="Papain-like_cys_pep_sf"/>
</dbReference>
<name>A0A229XME8_9EURO</name>
<evidence type="ECO:0000313" key="3">
    <source>
        <dbReference type="EMBL" id="RLM00802.1"/>
    </source>
</evidence>
<dbReference type="FunFam" id="3.30.2140.20:FF:000003">
    <property type="entry name" value="Arylamine N-acetyltransferase 1"/>
    <property type="match status" value="1"/>
</dbReference>
<dbReference type="Proteomes" id="UP000215289">
    <property type="component" value="Unassembled WGS sequence"/>
</dbReference>
<dbReference type="InterPro" id="IPR001447">
    <property type="entry name" value="Arylamine_N-AcTrfase"/>
</dbReference>
<evidence type="ECO:0000256" key="1">
    <source>
        <dbReference type="ARBA" id="ARBA00006547"/>
    </source>
</evidence>
<reference evidence="3 4" key="1">
    <citation type="submission" date="2018-08" db="EMBL/GenBank/DDBJ databases">
        <title>Draft genome sequences of two Aspergillus turcosus clinical strains isolated from bronchoalveolar lavage fluid: one azole-susceptible and the other azole-resistant.</title>
        <authorList>
            <person name="Parent-Michaud M."/>
            <person name="Dufresne P.J."/>
            <person name="Fournier E."/>
            <person name="Martineau C."/>
            <person name="Moreira S."/>
            <person name="Perkins V."/>
            <person name="De Repentigny L."/>
            <person name="Dufresne S.F."/>
        </authorList>
    </citation>
    <scope>NUCLEOTIDE SEQUENCE [LARGE SCALE GENOMIC DNA]</scope>
    <source>
        <strain evidence="3">HMR AF 1038</strain>
    </source>
</reference>
<comment type="similarity">
    <text evidence="1 2">Belongs to the arylamine N-acetyltransferase family.</text>
</comment>
<keyword evidence="2" id="KW-0012">Acyltransferase</keyword>
<evidence type="ECO:0000256" key="2">
    <source>
        <dbReference type="RuleBase" id="RU003452"/>
    </source>
</evidence>
<dbReference type="InterPro" id="IPR053710">
    <property type="entry name" value="Arylamine_NAT_domain_sf"/>
</dbReference>
<dbReference type="PANTHER" id="PTHR11786">
    <property type="entry name" value="N-HYDROXYARYLAMINE O-ACETYLTRANSFERASE"/>
    <property type="match status" value="1"/>
</dbReference>
<sequence length="320" mass="36300">MASPPSTYTPDQIEAYLQRIGYADSASITGITRHQHLQQCIEKDPLATLTELQRRQLGAIPWGNSGLHYSQHHTISIHPTCVFEKLVTRKLDGYCMENTTLLYVVLRSLGYQVYPTGGRVSCAVATGNYATAGYFWIGHMVLIVTIDGQKYMVDVGFGSNGPTGPLPMKENEVSVYLAPSEMRLIKDSIPEFVDKSQKVWICQVRHDPESEWMPMYSFSEAEFLPQDFELLNFMTSRHPTSWFTQMFVCTKVILSEDGLEPRGLYVMSGKEIKRRLGKETEVVATLANEDDRRQALAKYFDMHFQDYEVEGIQGLSSQIK</sequence>
<comment type="caution">
    <text evidence="3">The sequence shown here is derived from an EMBL/GenBank/DDBJ whole genome shotgun (WGS) entry which is preliminary data.</text>
</comment>